<evidence type="ECO:0000313" key="3">
    <source>
        <dbReference type="Proteomes" id="UP000326759"/>
    </source>
</evidence>
<keyword evidence="3" id="KW-1185">Reference proteome</keyword>
<accession>A0A5N5T7Z0</accession>
<organism evidence="2 3">
    <name type="scientific">Armadillidium nasatum</name>
    <dbReference type="NCBI Taxonomy" id="96803"/>
    <lineage>
        <taxon>Eukaryota</taxon>
        <taxon>Metazoa</taxon>
        <taxon>Ecdysozoa</taxon>
        <taxon>Arthropoda</taxon>
        <taxon>Crustacea</taxon>
        <taxon>Multicrustacea</taxon>
        <taxon>Malacostraca</taxon>
        <taxon>Eumalacostraca</taxon>
        <taxon>Peracarida</taxon>
        <taxon>Isopoda</taxon>
        <taxon>Oniscidea</taxon>
        <taxon>Crinocheta</taxon>
        <taxon>Armadillidiidae</taxon>
        <taxon>Armadillidium</taxon>
    </lineage>
</organism>
<name>A0A5N5T7Z0_9CRUS</name>
<protein>
    <submittedName>
        <fullName evidence="2">Uncharacterized protein</fullName>
    </submittedName>
</protein>
<feature type="region of interest" description="Disordered" evidence="1">
    <location>
        <begin position="35"/>
        <end position="80"/>
    </location>
</feature>
<dbReference type="AlphaFoldDB" id="A0A5N5T7Z0"/>
<dbReference type="EMBL" id="SEYY01011378">
    <property type="protein sequence ID" value="KAB7501185.1"/>
    <property type="molecule type" value="Genomic_DNA"/>
</dbReference>
<sequence>MSRNPLYALTKEIVDESLKPDEVVETLNAISVSPHSSLRHATSNPNSPLVSLDQSTSSPLGSEDQSTSSTLLSEDQSTSSSLFSVDPITAATMAWIGQLNEPIRRSRNESRRQREQLLHSSDDSSDDESYEKRMRRLEEKEKLIKEKLRQEHMETMDSRFESDDLLYSLDEDEVDCKYSEKNFGYQSRMYGKEDQNHRDIPFNEEEIEDSNNSLNNQVKSN</sequence>
<gene>
    <name evidence="2" type="ORF">Anas_11793</name>
</gene>
<evidence type="ECO:0000313" key="2">
    <source>
        <dbReference type="EMBL" id="KAB7501185.1"/>
    </source>
</evidence>
<dbReference type="OrthoDB" id="10617031at2759"/>
<evidence type="ECO:0000256" key="1">
    <source>
        <dbReference type="SAM" id="MobiDB-lite"/>
    </source>
</evidence>
<dbReference type="Proteomes" id="UP000326759">
    <property type="component" value="Unassembled WGS sequence"/>
</dbReference>
<feature type="compositionally biased region" description="Basic and acidic residues" evidence="1">
    <location>
        <begin position="106"/>
        <end position="122"/>
    </location>
</feature>
<feature type="region of interest" description="Disordered" evidence="1">
    <location>
        <begin position="106"/>
        <end position="134"/>
    </location>
</feature>
<proteinExistence type="predicted"/>
<reference evidence="2 3" key="1">
    <citation type="journal article" date="2019" name="PLoS Biol.">
        <title>Sex chromosomes control vertical transmission of feminizing Wolbachia symbionts in an isopod.</title>
        <authorList>
            <person name="Becking T."/>
            <person name="Chebbi M.A."/>
            <person name="Giraud I."/>
            <person name="Moumen B."/>
            <person name="Laverre T."/>
            <person name="Caubet Y."/>
            <person name="Peccoud J."/>
            <person name="Gilbert C."/>
            <person name="Cordaux R."/>
        </authorList>
    </citation>
    <scope>NUCLEOTIDE SEQUENCE [LARGE SCALE GENOMIC DNA]</scope>
    <source>
        <strain evidence="2">ANa2</strain>
        <tissue evidence="2">Whole body excluding digestive tract and cuticle</tissue>
    </source>
</reference>
<comment type="caution">
    <text evidence="2">The sequence shown here is derived from an EMBL/GenBank/DDBJ whole genome shotgun (WGS) entry which is preliminary data.</text>
</comment>